<evidence type="ECO:0000259" key="1">
    <source>
        <dbReference type="Pfam" id="PF13472"/>
    </source>
</evidence>
<comment type="caution">
    <text evidence="2">The sequence shown here is derived from an EMBL/GenBank/DDBJ whole genome shotgun (WGS) entry which is preliminary data.</text>
</comment>
<name>A0A645F6H0_9ZZZZ</name>
<organism evidence="2">
    <name type="scientific">bioreactor metagenome</name>
    <dbReference type="NCBI Taxonomy" id="1076179"/>
    <lineage>
        <taxon>unclassified sequences</taxon>
        <taxon>metagenomes</taxon>
        <taxon>ecological metagenomes</taxon>
    </lineage>
</organism>
<evidence type="ECO:0000313" key="2">
    <source>
        <dbReference type="EMBL" id="MPN09968.1"/>
    </source>
</evidence>
<dbReference type="Gene3D" id="3.40.50.1110">
    <property type="entry name" value="SGNH hydrolase"/>
    <property type="match status" value="1"/>
</dbReference>
<dbReference type="EMBL" id="VSSQ01056106">
    <property type="protein sequence ID" value="MPN09968.1"/>
    <property type="molecule type" value="Genomic_DNA"/>
</dbReference>
<proteinExistence type="predicted"/>
<sequence>MGVYDRLPSMLSGKPAKIFLMIGINDLGRGASPDSIICQTYRIIGKIQEESPKTAIYLQSILPVNESFGMFEGHTRKREIIAPLNHRLERLAKEKKITYIDLYSHFIIPCTNKLDSAYSNDGLHLMGAGYIKWAELVKPYINE</sequence>
<dbReference type="PANTHER" id="PTHR30383">
    <property type="entry name" value="THIOESTERASE 1/PROTEASE 1/LYSOPHOSPHOLIPASE L1"/>
    <property type="match status" value="1"/>
</dbReference>
<dbReference type="InterPro" id="IPR051532">
    <property type="entry name" value="Ester_Hydrolysis_Enzymes"/>
</dbReference>
<protein>
    <recommendedName>
        <fullName evidence="1">SGNH hydrolase-type esterase domain-containing protein</fullName>
    </recommendedName>
</protein>
<dbReference type="InterPro" id="IPR036514">
    <property type="entry name" value="SGNH_hydro_sf"/>
</dbReference>
<dbReference type="SUPFAM" id="SSF52266">
    <property type="entry name" value="SGNH hydrolase"/>
    <property type="match status" value="1"/>
</dbReference>
<dbReference type="AlphaFoldDB" id="A0A645F6H0"/>
<gene>
    <name evidence="2" type="ORF">SDC9_157261</name>
</gene>
<dbReference type="PANTHER" id="PTHR30383:SF5">
    <property type="entry name" value="SGNH HYDROLASE-TYPE ESTERASE DOMAIN-CONTAINING PROTEIN"/>
    <property type="match status" value="1"/>
</dbReference>
<accession>A0A645F6H0</accession>
<dbReference type="InterPro" id="IPR013830">
    <property type="entry name" value="SGNH_hydro"/>
</dbReference>
<dbReference type="Pfam" id="PF13472">
    <property type="entry name" value="Lipase_GDSL_2"/>
    <property type="match status" value="1"/>
</dbReference>
<feature type="domain" description="SGNH hydrolase-type esterase" evidence="1">
    <location>
        <begin position="5"/>
        <end position="130"/>
    </location>
</feature>
<dbReference type="GO" id="GO:0004622">
    <property type="term" value="F:phosphatidylcholine lysophospholipase activity"/>
    <property type="evidence" value="ECO:0007669"/>
    <property type="project" value="TreeGrafter"/>
</dbReference>
<reference evidence="2" key="1">
    <citation type="submission" date="2019-08" db="EMBL/GenBank/DDBJ databases">
        <authorList>
            <person name="Kucharzyk K."/>
            <person name="Murdoch R.W."/>
            <person name="Higgins S."/>
            <person name="Loffler F."/>
        </authorList>
    </citation>
    <scope>NUCLEOTIDE SEQUENCE</scope>
</reference>